<accession>A0AA36HJC1</accession>
<dbReference type="EMBL" id="CAUJNA010000002">
    <property type="protein sequence ID" value="CAJ1370167.1"/>
    <property type="molecule type" value="Genomic_DNA"/>
</dbReference>
<name>A0AA36HJC1_9DINO</name>
<organism evidence="3 4">
    <name type="scientific">Effrenium voratum</name>
    <dbReference type="NCBI Taxonomy" id="2562239"/>
    <lineage>
        <taxon>Eukaryota</taxon>
        <taxon>Sar</taxon>
        <taxon>Alveolata</taxon>
        <taxon>Dinophyceae</taxon>
        <taxon>Suessiales</taxon>
        <taxon>Symbiodiniaceae</taxon>
        <taxon>Effrenium</taxon>
    </lineage>
</organism>
<dbReference type="Proteomes" id="UP001178507">
    <property type="component" value="Unassembled WGS sequence"/>
</dbReference>
<evidence type="ECO:0000256" key="1">
    <source>
        <dbReference type="SAM" id="Phobius"/>
    </source>
</evidence>
<keyword evidence="1" id="KW-0812">Transmembrane</keyword>
<keyword evidence="4" id="KW-1185">Reference proteome</keyword>
<dbReference type="AlphaFoldDB" id="A0AA36HJC1"/>
<proteinExistence type="predicted"/>
<comment type="caution">
    <text evidence="3">The sequence shown here is derived from an EMBL/GenBank/DDBJ whole genome shotgun (WGS) entry which is preliminary data.</text>
</comment>
<evidence type="ECO:0000313" key="4">
    <source>
        <dbReference type="Proteomes" id="UP001178507"/>
    </source>
</evidence>
<feature type="chain" id="PRO_5041325322" evidence="2">
    <location>
        <begin position="24"/>
        <end position="188"/>
    </location>
</feature>
<reference evidence="3" key="1">
    <citation type="submission" date="2023-08" db="EMBL/GenBank/DDBJ databases">
        <authorList>
            <person name="Chen Y."/>
            <person name="Shah S."/>
            <person name="Dougan E. K."/>
            <person name="Thang M."/>
            <person name="Chan C."/>
        </authorList>
    </citation>
    <scope>NUCLEOTIDE SEQUENCE</scope>
</reference>
<keyword evidence="1" id="KW-0472">Membrane</keyword>
<protein>
    <submittedName>
        <fullName evidence="3">Uncharacterized protein</fullName>
    </submittedName>
</protein>
<feature type="transmembrane region" description="Helical" evidence="1">
    <location>
        <begin position="156"/>
        <end position="177"/>
    </location>
</feature>
<feature type="signal peptide" evidence="2">
    <location>
        <begin position="1"/>
        <end position="23"/>
    </location>
</feature>
<evidence type="ECO:0000256" key="2">
    <source>
        <dbReference type="SAM" id="SignalP"/>
    </source>
</evidence>
<gene>
    <name evidence="3" type="ORF">EVOR1521_LOCUS802</name>
</gene>
<evidence type="ECO:0000313" key="3">
    <source>
        <dbReference type="EMBL" id="CAJ1370167.1"/>
    </source>
</evidence>
<keyword evidence="2" id="KW-0732">Signal</keyword>
<keyword evidence="1" id="KW-1133">Transmembrane helix</keyword>
<sequence>MARAALCLLPLAAADLAVCPGEGARYQDFKCNHDPTHRVCAKLLDGQGQPKDWGSKGNFWQITGQEAFQWDDQIRENHGDSWCICMWATARLIATVGCENVHLDCRATDVAYVEKSYTDGGVDLAPAKQCLQQKCPQFVGLDDASTPRLGHSAQAVSTPVLAVSGALLSAVALLLAYRARPNSAPAEL</sequence>